<sequence length="85" mass="9413">MTKINEHDHSIYTRKNATQNDESKSTKNSSPPIPKPADTVDQTLPGLAPSRRNSRWLADGRSDPSVIWGLSQHIRSTDTSLARSS</sequence>
<evidence type="ECO:0000256" key="1">
    <source>
        <dbReference type="SAM" id="MobiDB-lite"/>
    </source>
</evidence>
<proteinExistence type="predicted"/>
<organism evidence="2 3">
    <name type="scientific">Nephila pilipes</name>
    <name type="common">Giant wood spider</name>
    <name type="synonym">Nephila maculata</name>
    <dbReference type="NCBI Taxonomy" id="299642"/>
    <lineage>
        <taxon>Eukaryota</taxon>
        <taxon>Metazoa</taxon>
        <taxon>Ecdysozoa</taxon>
        <taxon>Arthropoda</taxon>
        <taxon>Chelicerata</taxon>
        <taxon>Arachnida</taxon>
        <taxon>Araneae</taxon>
        <taxon>Araneomorphae</taxon>
        <taxon>Entelegynae</taxon>
        <taxon>Araneoidea</taxon>
        <taxon>Nephilidae</taxon>
        <taxon>Nephila</taxon>
    </lineage>
</organism>
<gene>
    <name evidence="2" type="ORF">NPIL_349081</name>
</gene>
<protein>
    <submittedName>
        <fullName evidence="2">Uncharacterized protein</fullName>
    </submittedName>
</protein>
<name>A0A8X6UTQ1_NEPPI</name>
<accession>A0A8X6UTQ1</accession>
<feature type="region of interest" description="Disordered" evidence="1">
    <location>
        <begin position="1"/>
        <end position="63"/>
    </location>
</feature>
<evidence type="ECO:0000313" key="3">
    <source>
        <dbReference type="Proteomes" id="UP000887013"/>
    </source>
</evidence>
<keyword evidence="3" id="KW-1185">Reference proteome</keyword>
<comment type="caution">
    <text evidence="2">The sequence shown here is derived from an EMBL/GenBank/DDBJ whole genome shotgun (WGS) entry which is preliminary data.</text>
</comment>
<dbReference type="EMBL" id="BMAW01037273">
    <property type="protein sequence ID" value="GFU47663.1"/>
    <property type="molecule type" value="Genomic_DNA"/>
</dbReference>
<reference evidence="2" key="1">
    <citation type="submission" date="2020-08" db="EMBL/GenBank/DDBJ databases">
        <title>Multicomponent nature underlies the extraordinary mechanical properties of spider dragline silk.</title>
        <authorList>
            <person name="Kono N."/>
            <person name="Nakamura H."/>
            <person name="Mori M."/>
            <person name="Yoshida Y."/>
            <person name="Ohtoshi R."/>
            <person name="Malay A.D."/>
            <person name="Moran D.A.P."/>
            <person name="Tomita M."/>
            <person name="Numata K."/>
            <person name="Arakawa K."/>
        </authorList>
    </citation>
    <scope>NUCLEOTIDE SEQUENCE</scope>
</reference>
<evidence type="ECO:0000313" key="2">
    <source>
        <dbReference type="EMBL" id="GFU47663.1"/>
    </source>
</evidence>
<feature type="compositionally biased region" description="Basic and acidic residues" evidence="1">
    <location>
        <begin position="1"/>
        <end position="11"/>
    </location>
</feature>
<dbReference type="AlphaFoldDB" id="A0A8X6UTQ1"/>
<feature type="compositionally biased region" description="Polar residues" evidence="1">
    <location>
        <begin position="13"/>
        <end position="30"/>
    </location>
</feature>
<dbReference type="Proteomes" id="UP000887013">
    <property type="component" value="Unassembled WGS sequence"/>
</dbReference>